<dbReference type="PANTHER" id="PTHR31232:SF156">
    <property type="entry name" value="PLANT SELF-INCOMPATIBILITY PROTEIN S1 FAMILY-RELATED"/>
    <property type="match status" value="1"/>
</dbReference>
<organism evidence="7 8">
    <name type="scientific">Cucurbita moschata</name>
    <name type="common">Winter crookneck squash</name>
    <name type="synonym">Cucurbita pepo var. moschata</name>
    <dbReference type="NCBI Taxonomy" id="3662"/>
    <lineage>
        <taxon>Eukaryota</taxon>
        <taxon>Viridiplantae</taxon>
        <taxon>Streptophyta</taxon>
        <taxon>Embryophyta</taxon>
        <taxon>Tracheophyta</taxon>
        <taxon>Spermatophyta</taxon>
        <taxon>Magnoliopsida</taxon>
        <taxon>eudicotyledons</taxon>
        <taxon>Gunneridae</taxon>
        <taxon>Pentapetalae</taxon>
        <taxon>rosids</taxon>
        <taxon>fabids</taxon>
        <taxon>Cucurbitales</taxon>
        <taxon>Cucurbitaceae</taxon>
        <taxon>Cucurbiteae</taxon>
        <taxon>Cucurbita</taxon>
    </lineage>
</organism>
<comment type="subcellular location">
    <subcellularLocation>
        <location evidence="1 6">Secreted</location>
    </subcellularLocation>
</comment>
<evidence type="ECO:0000313" key="8">
    <source>
        <dbReference type="RefSeq" id="XP_022953902.1"/>
    </source>
</evidence>
<proteinExistence type="inferred from homology"/>
<evidence type="ECO:0000313" key="7">
    <source>
        <dbReference type="Proteomes" id="UP000504609"/>
    </source>
</evidence>
<keyword evidence="3 6" id="KW-0713">Self-incompatibility</keyword>
<dbReference type="Pfam" id="PF05938">
    <property type="entry name" value="Self-incomp_S1"/>
    <property type="match status" value="1"/>
</dbReference>
<reference evidence="8" key="1">
    <citation type="submission" date="2025-08" db="UniProtKB">
        <authorList>
            <consortium name="RefSeq"/>
        </authorList>
    </citation>
    <scope>IDENTIFICATION</scope>
    <source>
        <tissue evidence="8">Young leaves</tissue>
    </source>
</reference>
<sequence>MIRIVAALLLVTVSLVGAHLEVEFEKINIKPPLSRYYIHFVNDLSILGMMVHCQSKDDDLGVHHLLNRGDNYQFNFRVNFWRTTLFWCDVDRPDAHVSFQCFWPEKRSTWLRDRCRDGNVGTCIWKFKDDGVYLRNNAANTDELVHKWTFTR</sequence>
<evidence type="ECO:0000256" key="6">
    <source>
        <dbReference type="RuleBase" id="RU367044"/>
    </source>
</evidence>
<dbReference type="InterPro" id="IPR010264">
    <property type="entry name" value="Self-incomp_S1"/>
</dbReference>
<dbReference type="PANTHER" id="PTHR31232">
    <property type="match status" value="1"/>
</dbReference>
<dbReference type="KEGG" id="cmos:111456305"/>
<name>A0A6J1GPJ8_CUCMO</name>
<dbReference type="Proteomes" id="UP000504609">
    <property type="component" value="Unplaced"/>
</dbReference>
<keyword evidence="5 6" id="KW-0732">Signal</keyword>
<evidence type="ECO:0000256" key="3">
    <source>
        <dbReference type="ARBA" id="ARBA00022471"/>
    </source>
</evidence>
<accession>A0A6J1GPJ8</accession>
<dbReference type="GeneID" id="111456305"/>
<evidence type="ECO:0000256" key="4">
    <source>
        <dbReference type="ARBA" id="ARBA00022525"/>
    </source>
</evidence>
<protein>
    <recommendedName>
        <fullName evidence="6">S-protein homolog</fullName>
    </recommendedName>
</protein>
<evidence type="ECO:0000256" key="1">
    <source>
        <dbReference type="ARBA" id="ARBA00004613"/>
    </source>
</evidence>
<dbReference type="GO" id="GO:0060320">
    <property type="term" value="P:rejection of self pollen"/>
    <property type="evidence" value="ECO:0007669"/>
    <property type="project" value="UniProtKB-KW"/>
</dbReference>
<dbReference type="AlphaFoldDB" id="A0A6J1GPJ8"/>
<keyword evidence="7" id="KW-1185">Reference proteome</keyword>
<comment type="similarity">
    <text evidence="2 6">Belongs to the plant self-incompatibility (S1) protein family.</text>
</comment>
<feature type="chain" id="PRO_5027135255" description="S-protein homolog" evidence="6">
    <location>
        <begin position="19"/>
        <end position="152"/>
    </location>
</feature>
<gene>
    <name evidence="8" type="primary">LOC111456305</name>
</gene>
<keyword evidence="4 6" id="KW-0964">Secreted</keyword>
<dbReference type="GO" id="GO:0005576">
    <property type="term" value="C:extracellular region"/>
    <property type="evidence" value="ECO:0007669"/>
    <property type="project" value="UniProtKB-SubCell"/>
</dbReference>
<evidence type="ECO:0000256" key="5">
    <source>
        <dbReference type="ARBA" id="ARBA00022729"/>
    </source>
</evidence>
<feature type="signal peptide" evidence="6">
    <location>
        <begin position="1"/>
        <end position="18"/>
    </location>
</feature>
<evidence type="ECO:0000256" key="2">
    <source>
        <dbReference type="ARBA" id="ARBA00005581"/>
    </source>
</evidence>
<dbReference type="RefSeq" id="XP_022953902.1">
    <property type="nucleotide sequence ID" value="XM_023098134.1"/>
</dbReference>